<dbReference type="Gene3D" id="3.20.20.70">
    <property type="entry name" value="Aldolase class I"/>
    <property type="match status" value="1"/>
</dbReference>
<protein>
    <recommendedName>
        <fullName evidence="5">Ribulose-phosphate 3-epimerase</fullName>
    </recommendedName>
</protein>
<sequence>MNVSASVFAADPLNIEKDLSSVIDNVESFHFDVMDGNYTNVYGLNVRLFSRLREITKKPIDVHLMVRNPGFWAKQFAQLGARWVAFHPEVCDEPENIIETIRMNGSLAYVALAIDVKPDAYKDLIQSADGVLILSAPAGGGEFSVAALSKADKVPKSIPIAYDGKISPEVFHLLRNEKKDIAIMGQAIWGAPKN</sequence>
<keyword evidence="1" id="KW-0479">Metal-binding</keyword>
<dbReference type="InterPro" id="IPR000056">
    <property type="entry name" value="Ribul_P_3_epim-like"/>
</dbReference>
<evidence type="ECO:0000313" key="4">
    <source>
        <dbReference type="Proteomes" id="UP001334005"/>
    </source>
</evidence>
<dbReference type="PANTHER" id="PTHR11749">
    <property type="entry name" value="RIBULOSE-5-PHOSPHATE-3-EPIMERASE"/>
    <property type="match status" value="1"/>
</dbReference>
<keyword evidence="2" id="KW-0413">Isomerase</keyword>
<proteinExistence type="predicted"/>
<dbReference type="EMBL" id="JARXNH020000045">
    <property type="protein sequence ID" value="MEK0247131.1"/>
    <property type="molecule type" value="Genomic_DNA"/>
</dbReference>
<dbReference type="InterPro" id="IPR013785">
    <property type="entry name" value="Aldolase_TIM"/>
</dbReference>
<name>A0ABU8Z1Y3_9ENTR</name>
<dbReference type="InterPro" id="IPR011060">
    <property type="entry name" value="RibuloseP-bd_barrel"/>
</dbReference>
<reference evidence="3 4" key="1">
    <citation type="submission" date="2024-03" db="EMBL/GenBank/DDBJ databases">
        <title>Two novel Raoultella species associated with bleeding cankers of broadleaf hosts, Raoultella scottia sp. nov. and Raoultella lignicola sp. nov.</title>
        <authorList>
            <person name="Brady C.L."/>
        </authorList>
    </citation>
    <scope>NUCLEOTIDE SEQUENCE [LARGE SCALE GENOMIC DNA]</scope>
    <source>
        <strain evidence="3 4">BAC 10a-01-01</strain>
    </source>
</reference>
<evidence type="ECO:0000256" key="1">
    <source>
        <dbReference type="ARBA" id="ARBA00022723"/>
    </source>
</evidence>
<evidence type="ECO:0000313" key="3">
    <source>
        <dbReference type="EMBL" id="MEK0247131.1"/>
    </source>
</evidence>
<keyword evidence="4" id="KW-1185">Reference proteome</keyword>
<evidence type="ECO:0008006" key="5">
    <source>
        <dbReference type="Google" id="ProtNLM"/>
    </source>
</evidence>
<comment type="caution">
    <text evidence="3">The sequence shown here is derived from an EMBL/GenBank/DDBJ whole genome shotgun (WGS) entry which is preliminary data.</text>
</comment>
<accession>A0ABU8Z1Y3</accession>
<evidence type="ECO:0000256" key="2">
    <source>
        <dbReference type="ARBA" id="ARBA00023235"/>
    </source>
</evidence>
<dbReference type="RefSeq" id="WP_331833708.1">
    <property type="nucleotide sequence ID" value="NZ_JARXNH020000045.1"/>
</dbReference>
<organism evidence="3 4">
    <name type="scientific">Raoultella scottii</name>
    <dbReference type="NCBI Taxonomy" id="3040937"/>
    <lineage>
        <taxon>Bacteria</taxon>
        <taxon>Pseudomonadati</taxon>
        <taxon>Pseudomonadota</taxon>
        <taxon>Gammaproteobacteria</taxon>
        <taxon>Enterobacterales</taxon>
        <taxon>Enterobacteriaceae</taxon>
        <taxon>Klebsiella/Raoultella group</taxon>
        <taxon>Raoultella</taxon>
    </lineage>
</organism>
<dbReference type="Pfam" id="PF00834">
    <property type="entry name" value="Ribul_P_3_epim"/>
    <property type="match status" value="1"/>
</dbReference>
<dbReference type="SUPFAM" id="SSF51366">
    <property type="entry name" value="Ribulose-phoshate binding barrel"/>
    <property type="match status" value="1"/>
</dbReference>
<dbReference type="Proteomes" id="UP001334005">
    <property type="component" value="Unassembled WGS sequence"/>
</dbReference>
<gene>
    <name evidence="3" type="ORF">QFI66_003175</name>
</gene>